<dbReference type="PANTHER" id="PTHR30146:SF153">
    <property type="entry name" value="LACTOSE OPERON REPRESSOR"/>
    <property type="match status" value="1"/>
</dbReference>
<proteinExistence type="predicted"/>
<dbReference type="RefSeq" id="WP_051087506.1">
    <property type="nucleotide sequence ID" value="NZ_LLZU01000033.1"/>
</dbReference>
<dbReference type="eggNOG" id="COG1609">
    <property type="taxonomic scope" value="Bacteria"/>
</dbReference>
<accession>A0A0T6LPG1</accession>
<dbReference type="STRING" id="76728.AQ490_27060"/>
<protein>
    <submittedName>
        <fullName evidence="6">LacI family transcriptional regulator</fullName>
    </submittedName>
</protein>
<dbReference type="GO" id="GO:0003700">
    <property type="term" value="F:DNA-binding transcription factor activity"/>
    <property type="evidence" value="ECO:0007669"/>
    <property type="project" value="TreeGrafter"/>
</dbReference>
<dbReference type="InterPro" id="IPR010982">
    <property type="entry name" value="Lambda_DNA-bd_dom_sf"/>
</dbReference>
<feature type="domain" description="HTH lacI-type" evidence="5">
    <location>
        <begin position="26"/>
        <end position="80"/>
    </location>
</feature>
<evidence type="ECO:0000256" key="1">
    <source>
        <dbReference type="ARBA" id="ARBA00023015"/>
    </source>
</evidence>
<name>A0A0T6LPG1_WENVI</name>
<organism evidence="6 7">
    <name type="scientific">Wenjunlia vitaminophila</name>
    <name type="common">Streptomyces vitaminophilus</name>
    <dbReference type="NCBI Taxonomy" id="76728"/>
    <lineage>
        <taxon>Bacteria</taxon>
        <taxon>Bacillati</taxon>
        <taxon>Actinomycetota</taxon>
        <taxon>Actinomycetes</taxon>
        <taxon>Kitasatosporales</taxon>
        <taxon>Streptomycetaceae</taxon>
        <taxon>Wenjunlia</taxon>
    </lineage>
</organism>
<dbReference type="Gene3D" id="1.10.260.40">
    <property type="entry name" value="lambda repressor-like DNA-binding domains"/>
    <property type="match status" value="1"/>
</dbReference>
<dbReference type="CDD" id="cd01392">
    <property type="entry name" value="HTH_LacI"/>
    <property type="match status" value="1"/>
</dbReference>
<dbReference type="SMART" id="SM00354">
    <property type="entry name" value="HTH_LACI"/>
    <property type="match status" value="1"/>
</dbReference>
<evidence type="ECO:0000313" key="7">
    <source>
        <dbReference type="Proteomes" id="UP000050867"/>
    </source>
</evidence>
<gene>
    <name evidence="6" type="ORF">AQ490_27060</name>
</gene>
<dbReference type="EMBL" id="LLZU01000033">
    <property type="protein sequence ID" value="KRV47995.1"/>
    <property type="molecule type" value="Genomic_DNA"/>
</dbReference>
<feature type="compositionally biased region" description="Basic and acidic residues" evidence="4">
    <location>
        <begin position="1"/>
        <end position="13"/>
    </location>
</feature>
<dbReference type="Gene3D" id="3.40.50.2300">
    <property type="match status" value="2"/>
</dbReference>
<dbReference type="InterPro" id="IPR000843">
    <property type="entry name" value="HTH_LacI"/>
</dbReference>
<evidence type="ECO:0000313" key="6">
    <source>
        <dbReference type="EMBL" id="KRV47995.1"/>
    </source>
</evidence>
<dbReference type="InterPro" id="IPR028082">
    <property type="entry name" value="Peripla_BP_I"/>
</dbReference>
<dbReference type="PROSITE" id="PS50932">
    <property type="entry name" value="HTH_LACI_2"/>
    <property type="match status" value="1"/>
</dbReference>
<evidence type="ECO:0000256" key="2">
    <source>
        <dbReference type="ARBA" id="ARBA00023125"/>
    </source>
</evidence>
<dbReference type="Pfam" id="PF13377">
    <property type="entry name" value="Peripla_BP_3"/>
    <property type="match status" value="1"/>
</dbReference>
<reference evidence="6 7" key="1">
    <citation type="submission" date="2015-10" db="EMBL/GenBank/DDBJ databases">
        <title>Draft genome sequence of pyrrolomycin-producing Streptomyces vitaminophilus.</title>
        <authorList>
            <person name="Graham D.E."/>
            <person name="Mahan K.M."/>
            <person name="Klingeman D.M."/>
            <person name="Hettich R.L."/>
            <person name="Parry R.J."/>
        </authorList>
    </citation>
    <scope>NUCLEOTIDE SEQUENCE [LARGE SCALE GENOMIC DNA]</scope>
    <source>
        <strain evidence="6 7">ATCC 31673</strain>
    </source>
</reference>
<keyword evidence="2" id="KW-0238">DNA-binding</keyword>
<dbReference type="OrthoDB" id="9785139at2"/>
<dbReference type="GO" id="GO:0000976">
    <property type="term" value="F:transcription cis-regulatory region binding"/>
    <property type="evidence" value="ECO:0007669"/>
    <property type="project" value="TreeGrafter"/>
</dbReference>
<dbReference type="Pfam" id="PF00356">
    <property type="entry name" value="LacI"/>
    <property type="match status" value="1"/>
</dbReference>
<dbReference type="PANTHER" id="PTHR30146">
    <property type="entry name" value="LACI-RELATED TRANSCRIPTIONAL REPRESSOR"/>
    <property type="match status" value="1"/>
</dbReference>
<evidence type="ECO:0000259" key="5">
    <source>
        <dbReference type="PROSITE" id="PS50932"/>
    </source>
</evidence>
<dbReference type="AlphaFoldDB" id="A0A0T6LPG1"/>
<dbReference type="SUPFAM" id="SSF47413">
    <property type="entry name" value="lambda repressor-like DNA-binding domains"/>
    <property type="match status" value="1"/>
</dbReference>
<keyword evidence="7" id="KW-1185">Reference proteome</keyword>
<comment type="caution">
    <text evidence="6">The sequence shown here is derived from an EMBL/GenBank/DDBJ whole genome shotgun (WGS) entry which is preliminary data.</text>
</comment>
<keyword evidence="3" id="KW-0804">Transcription</keyword>
<sequence length="359" mass="37724">MSPRERTAPERSGQRGATARGKRRPPSQADVAALAGVSSQTVSRVANGSSNVEAETRERVLSAMRILGYQRNSAARALTLGRFHALGVVTFDLSAHGNARTLAAVSRAAQLAGYSVNVVCAEEPTGNAVQQAVRQLTDQAVDGLIVIEAQVLERPGLDVSSGVPIVVADGDPERRYPAVDTDQAAGATAATQYLLGLGHRTVWHVGGPQDSYAARRRAAAWHVALKDAGAPVPPLRSGDWTAESGYRVGRELATREDVTAVFAANDHMALGVMLALREAGRAVPEDVSVVGFDDVPESAYYAPPLSTVRQDFEEVGRQCVALLLDQIDKAGSDARAAGLITVSPQLVTRASSAPPGPAR</sequence>
<dbReference type="Proteomes" id="UP000050867">
    <property type="component" value="Unassembled WGS sequence"/>
</dbReference>
<feature type="region of interest" description="Disordered" evidence="4">
    <location>
        <begin position="1"/>
        <end position="30"/>
    </location>
</feature>
<dbReference type="CDD" id="cd01574">
    <property type="entry name" value="PBP1_LacI"/>
    <property type="match status" value="1"/>
</dbReference>
<dbReference type="SUPFAM" id="SSF53822">
    <property type="entry name" value="Periplasmic binding protein-like I"/>
    <property type="match status" value="1"/>
</dbReference>
<evidence type="ECO:0000256" key="3">
    <source>
        <dbReference type="ARBA" id="ARBA00023163"/>
    </source>
</evidence>
<dbReference type="InterPro" id="IPR046335">
    <property type="entry name" value="LacI/GalR-like_sensor"/>
</dbReference>
<keyword evidence="1" id="KW-0805">Transcription regulation</keyword>
<evidence type="ECO:0000256" key="4">
    <source>
        <dbReference type="SAM" id="MobiDB-lite"/>
    </source>
</evidence>